<gene>
    <name evidence="7 9" type="primary">tyrS</name>
    <name evidence="9" type="ORF">CPBP_00240</name>
</gene>
<evidence type="ECO:0000256" key="6">
    <source>
        <dbReference type="ARBA" id="ARBA00048248"/>
    </source>
</evidence>
<dbReference type="InterPro" id="IPR002305">
    <property type="entry name" value="aa-tRNA-synth_Ic"/>
</dbReference>
<feature type="binding site" evidence="7">
    <location>
        <position position="38"/>
    </location>
    <ligand>
        <name>L-tyrosine</name>
        <dbReference type="ChEBI" id="CHEBI:58315"/>
    </ligand>
</feature>
<evidence type="ECO:0000313" key="10">
    <source>
        <dbReference type="Proteomes" id="UP000594001"/>
    </source>
</evidence>
<evidence type="ECO:0000256" key="2">
    <source>
        <dbReference type="ARBA" id="ARBA00022741"/>
    </source>
</evidence>
<dbReference type="AlphaFoldDB" id="A0A7L9RSD4"/>
<dbReference type="CDD" id="cd00805">
    <property type="entry name" value="TyrRS_core"/>
    <property type="match status" value="1"/>
</dbReference>
<comment type="catalytic activity">
    <reaction evidence="6 7">
        <text>tRNA(Tyr) + L-tyrosine + ATP = L-tyrosyl-tRNA(Tyr) + AMP + diphosphate + H(+)</text>
        <dbReference type="Rhea" id="RHEA:10220"/>
        <dbReference type="Rhea" id="RHEA-COMP:9706"/>
        <dbReference type="Rhea" id="RHEA-COMP:9707"/>
        <dbReference type="ChEBI" id="CHEBI:15378"/>
        <dbReference type="ChEBI" id="CHEBI:30616"/>
        <dbReference type="ChEBI" id="CHEBI:33019"/>
        <dbReference type="ChEBI" id="CHEBI:58315"/>
        <dbReference type="ChEBI" id="CHEBI:78442"/>
        <dbReference type="ChEBI" id="CHEBI:78536"/>
        <dbReference type="ChEBI" id="CHEBI:456215"/>
        <dbReference type="EC" id="6.1.1.1"/>
    </reaction>
</comment>
<proteinExistence type="inferred from homology"/>
<dbReference type="PRINTS" id="PR01040">
    <property type="entry name" value="TRNASYNTHTYR"/>
</dbReference>
<comment type="subcellular location">
    <subcellularLocation>
        <location evidence="7">Cytoplasm</location>
    </subcellularLocation>
</comment>
<accession>A0A7L9RSD4</accession>
<evidence type="ECO:0000256" key="7">
    <source>
        <dbReference type="HAMAP-Rule" id="MF_02006"/>
    </source>
</evidence>
<feature type="short sequence motif" description="'KMSKS' region" evidence="7">
    <location>
        <begin position="235"/>
        <end position="239"/>
    </location>
</feature>
<protein>
    <recommendedName>
        <fullName evidence="7">Tyrosine--tRNA ligase</fullName>
        <ecNumber evidence="7">6.1.1.1</ecNumber>
    </recommendedName>
    <alternativeName>
        <fullName evidence="7">Tyrosyl-tRNA synthetase</fullName>
        <shortName evidence="7">TyrRS</shortName>
    </alternativeName>
</protein>
<dbReference type="HAMAP" id="MF_02006">
    <property type="entry name" value="Tyr_tRNA_synth_type1"/>
    <property type="match status" value="1"/>
</dbReference>
<evidence type="ECO:0000256" key="5">
    <source>
        <dbReference type="ARBA" id="ARBA00023146"/>
    </source>
</evidence>
<dbReference type="NCBIfam" id="TIGR00234">
    <property type="entry name" value="tyrS"/>
    <property type="match status" value="1"/>
</dbReference>
<dbReference type="GO" id="GO:0005524">
    <property type="term" value="F:ATP binding"/>
    <property type="evidence" value="ECO:0007669"/>
    <property type="project" value="UniProtKB-UniRule"/>
</dbReference>
<name>A0A7L9RSD4_9PROT</name>
<dbReference type="InterPro" id="IPR024107">
    <property type="entry name" value="Tyr-tRNA-ligase_bac_1"/>
</dbReference>
<sequence length="428" mass="47632">MTLISDFLVEAQARGFIHQSSDLEGLDAAMSQGRIVAYAGFDPTATSLHVGHMVPIMLLRLLQRKGHKPIVIMGGATACIGDPSFKNEMRKMLSDEQIKENIASIQSVFQQFLQFGPGGNNAIMLDNADWLNKLAYLDFLRDFGTHITVNRLLTFDTIKTRLENNLPLSFLEFNYMLFQAYDYYHLNKNFNCVLQIGGSDQWANILNGAEFVRRTSQKTAYALTTPLLTTASGAKMGKTENGAVWLNPDLMSDYDFWQFWRNTEDDDVIRFLKMFTDLPLSEIDALSHLKGQELNTVKKLLADEVTKLVRGDQSIAGIHETISKVFEQDAQAYTITGSDIAGNPILQTSLSIKDIAMADCEGLQAFTAVVKAGLAESNGDARRLIRGKGIKIQDIVVEDENLQITIPSDRVIKVSAGKKRNALIRIVV</sequence>
<keyword evidence="5 7" id="KW-0030">Aminoacyl-tRNA synthetase</keyword>
<dbReference type="GO" id="GO:0005829">
    <property type="term" value="C:cytosol"/>
    <property type="evidence" value="ECO:0007669"/>
    <property type="project" value="TreeGrafter"/>
</dbReference>
<dbReference type="GO" id="GO:0003723">
    <property type="term" value="F:RNA binding"/>
    <property type="evidence" value="ECO:0007669"/>
    <property type="project" value="UniProtKB-KW"/>
</dbReference>
<dbReference type="KEGG" id="pbal:CPBP_00240"/>
<keyword evidence="8" id="KW-0694">RNA-binding</keyword>
<organism evidence="9 10">
    <name type="scientific">Candidatus Bodocaedibacter vickermanii</name>
    <dbReference type="NCBI Taxonomy" id="2741701"/>
    <lineage>
        <taxon>Bacteria</taxon>
        <taxon>Pseudomonadati</taxon>
        <taxon>Pseudomonadota</taxon>
        <taxon>Alphaproteobacteria</taxon>
        <taxon>Holosporales</taxon>
        <taxon>Candidatus Paracaedibacteraceae</taxon>
        <taxon>Candidatus Bodocaedibacter</taxon>
    </lineage>
</organism>
<dbReference type="Gene3D" id="3.40.50.620">
    <property type="entry name" value="HUPs"/>
    <property type="match status" value="1"/>
</dbReference>
<dbReference type="Proteomes" id="UP000594001">
    <property type="component" value="Chromosome"/>
</dbReference>
<dbReference type="Gene3D" id="3.10.290.10">
    <property type="entry name" value="RNA-binding S4 domain"/>
    <property type="match status" value="1"/>
</dbReference>
<dbReference type="CDD" id="cd00165">
    <property type="entry name" value="S4"/>
    <property type="match status" value="1"/>
</dbReference>
<dbReference type="PROSITE" id="PS50889">
    <property type="entry name" value="S4"/>
    <property type="match status" value="1"/>
</dbReference>
<feature type="binding site" evidence="7">
    <location>
        <position position="175"/>
    </location>
    <ligand>
        <name>L-tyrosine</name>
        <dbReference type="ChEBI" id="CHEBI:58315"/>
    </ligand>
</feature>
<comment type="similarity">
    <text evidence="7">Belongs to the class-I aminoacyl-tRNA synthetase family. TyrS type 1 subfamily.</text>
</comment>
<dbReference type="SUPFAM" id="SSF55174">
    <property type="entry name" value="Alpha-L RNA-binding motif"/>
    <property type="match status" value="1"/>
</dbReference>
<reference evidence="9 10" key="1">
    <citation type="submission" date="2020-06" db="EMBL/GenBank/DDBJ databases">
        <title>The endosymbiont of the kinetoplastid Bodo saltans is a Paracaedibacter-like alpha-proteobacterium possessing a putative toxin-antitoxin system.</title>
        <authorList>
            <person name="Midha S."/>
            <person name="Rigden D.J."/>
            <person name="Siozios S."/>
            <person name="Hurst G.D.D."/>
            <person name="Jackson A.P."/>
        </authorList>
    </citation>
    <scope>NUCLEOTIDE SEQUENCE [LARGE SCALE GENOMIC DNA]</scope>
    <source>
        <strain evidence="9">Lake Konstanz</strain>
    </source>
</reference>
<dbReference type="GO" id="GO:0004831">
    <property type="term" value="F:tyrosine-tRNA ligase activity"/>
    <property type="evidence" value="ECO:0007669"/>
    <property type="project" value="UniProtKB-UniRule"/>
</dbReference>
<dbReference type="PANTHER" id="PTHR11766">
    <property type="entry name" value="TYROSYL-TRNA SYNTHETASE"/>
    <property type="match status" value="1"/>
</dbReference>
<evidence type="ECO:0000313" key="9">
    <source>
        <dbReference type="EMBL" id="QOL19484.1"/>
    </source>
</evidence>
<comment type="function">
    <text evidence="7">Catalyzes the attachment of tyrosine to tRNA(Tyr) in a two-step reaction: tyrosine is first activated by ATP to form Tyr-AMP and then transferred to the acceptor end of tRNA(Tyr).</text>
</comment>
<feature type="short sequence motif" description="'HIGH' region" evidence="7">
    <location>
        <begin position="43"/>
        <end position="52"/>
    </location>
</feature>
<keyword evidence="1 7" id="KW-0436">Ligase</keyword>
<evidence type="ECO:0000256" key="1">
    <source>
        <dbReference type="ARBA" id="ARBA00022598"/>
    </source>
</evidence>
<keyword evidence="4 7" id="KW-0648">Protein biosynthesis</keyword>
<keyword evidence="10" id="KW-1185">Reference proteome</keyword>
<keyword evidence="7" id="KW-0963">Cytoplasm</keyword>
<dbReference type="InterPro" id="IPR002307">
    <property type="entry name" value="Tyr-tRNA-ligase"/>
</dbReference>
<dbReference type="Pfam" id="PF00579">
    <property type="entry name" value="tRNA-synt_1b"/>
    <property type="match status" value="1"/>
</dbReference>
<comment type="subunit">
    <text evidence="7">Homodimer.</text>
</comment>
<dbReference type="GO" id="GO:0006437">
    <property type="term" value="P:tyrosyl-tRNA aminoacylation"/>
    <property type="evidence" value="ECO:0007669"/>
    <property type="project" value="UniProtKB-UniRule"/>
</dbReference>
<feature type="binding site" evidence="7">
    <location>
        <position position="238"/>
    </location>
    <ligand>
        <name>ATP</name>
        <dbReference type="ChEBI" id="CHEBI:30616"/>
    </ligand>
</feature>
<keyword evidence="3 7" id="KW-0067">ATP-binding</keyword>
<evidence type="ECO:0000256" key="8">
    <source>
        <dbReference type="PROSITE-ProRule" id="PRU00182"/>
    </source>
</evidence>
<dbReference type="InterPro" id="IPR024088">
    <property type="entry name" value="Tyr-tRNA-ligase_bac-type"/>
</dbReference>
<dbReference type="SUPFAM" id="SSF52374">
    <property type="entry name" value="Nucleotidylyl transferase"/>
    <property type="match status" value="1"/>
</dbReference>
<dbReference type="PANTHER" id="PTHR11766:SF0">
    <property type="entry name" value="TYROSINE--TRNA LIGASE, MITOCHONDRIAL"/>
    <property type="match status" value="1"/>
</dbReference>
<dbReference type="Gene3D" id="1.10.240.10">
    <property type="entry name" value="Tyrosyl-Transfer RNA Synthetase"/>
    <property type="match status" value="1"/>
</dbReference>
<dbReference type="EC" id="6.1.1.1" evidence="7"/>
<keyword evidence="2 7" id="KW-0547">Nucleotide-binding</keyword>
<dbReference type="InterPro" id="IPR014729">
    <property type="entry name" value="Rossmann-like_a/b/a_fold"/>
</dbReference>
<evidence type="ECO:0000256" key="3">
    <source>
        <dbReference type="ARBA" id="ARBA00022840"/>
    </source>
</evidence>
<evidence type="ECO:0000256" key="4">
    <source>
        <dbReference type="ARBA" id="ARBA00022917"/>
    </source>
</evidence>
<dbReference type="InterPro" id="IPR036986">
    <property type="entry name" value="S4_RNA-bd_sf"/>
</dbReference>
<feature type="binding site" evidence="7">
    <location>
        <position position="179"/>
    </location>
    <ligand>
        <name>L-tyrosine</name>
        <dbReference type="ChEBI" id="CHEBI:58315"/>
    </ligand>
</feature>
<dbReference type="FunFam" id="1.10.240.10:FF:000001">
    <property type="entry name" value="Tyrosine--tRNA ligase"/>
    <property type="match status" value="1"/>
</dbReference>
<dbReference type="EMBL" id="CP054719">
    <property type="protein sequence ID" value="QOL19484.1"/>
    <property type="molecule type" value="Genomic_DNA"/>
</dbReference>